<dbReference type="SUPFAM" id="SSF56801">
    <property type="entry name" value="Acetyl-CoA synthetase-like"/>
    <property type="match status" value="1"/>
</dbReference>
<evidence type="ECO:0000313" key="2">
    <source>
        <dbReference type="EMBL" id="MFC5824910.1"/>
    </source>
</evidence>
<protein>
    <submittedName>
        <fullName evidence="2">Uncharacterized protein</fullName>
    </submittedName>
</protein>
<dbReference type="PANTHER" id="PTHR22754">
    <property type="entry name" value="DISCO-INTERACTING PROTEIN 2 DIP2 -RELATED"/>
    <property type="match status" value="1"/>
</dbReference>
<dbReference type="RefSeq" id="WP_379514431.1">
    <property type="nucleotide sequence ID" value="NZ_JBHSPA010000017.1"/>
</dbReference>
<accession>A0ABW1CJ79</accession>
<keyword evidence="3" id="KW-1185">Reference proteome</keyword>
<dbReference type="PANTHER" id="PTHR22754:SF32">
    <property type="entry name" value="DISCO-INTERACTING PROTEIN 2"/>
    <property type="match status" value="1"/>
</dbReference>
<gene>
    <name evidence="2" type="ORF">ACFPZ3_13700</name>
</gene>
<dbReference type="Gene3D" id="3.30.300.30">
    <property type="match status" value="1"/>
</dbReference>
<name>A0ABW1CJ79_9ACTN</name>
<comment type="similarity">
    <text evidence="1">Belongs to the ATP-dependent AMP-binding enzyme family.</text>
</comment>
<organism evidence="2 3">
    <name type="scientific">Nonomuraea insulae</name>
    <dbReference type="NCBI Taxonomy" id="1616787"/>
    <lineage>
        <taxon>Bacteria</taxon>
        <taxon>Bacillati</taxon>
        <taxon>Actinomycetota</taxon>
        <taxon>Actinomycetes</taxon>
        <taxon>Streptosporangiales</taxon>
        <taxon>Streptosporangiaceae</taxon>
        <taxon>Nonomuraea</taxon>
    </lineage>
</organism>
<proteinExistence type="inferred from homology"/>
<comment type="caution">
    <text evidence="2">The sequence shown here is derived from an EMBL/GenBank/DDBJ whole genome shotgun (WGS) entry which is preliminary data.</text>
</comment>
<evidence type="ECO:0000256" key="1">
    <source>
        <dbReference type="ARBA" id="ARBA00006432"/>
    </source>
</evidence>
<dbReference type="EMBL" id="JBHSPA010000017">
    <property type="protein sequence ID" value="MFC5824910.1"/>
    <property type="molecule type" value="Genomic_DNA"/>
</dbReference>
<dbReference type="Proteomes" id="UP001596058">
    <property type="component" value="Unassembled WGS sequence"/>
</dbReference>
<reference evidence="3" key="1">
    <citation type="journal article" date="2019" name="Int. J. Syst. Evol. Microbiol.">
        <title>The Global Catalogue of Microorganisms (GCM) 10K type strain sequencing project: providing services to taxonomists for standard genome sequencing and annotation.</title>
        <authorList>
            <consortium name="The Broad Institute Genomics Platform"/>
            <consortium name="The Broad Institute Genome Sequencing Center for Infectious Disease"/>
            <person name="Wu L."/>
            <person name="Ma J."/>
        </authorList>
    </citation>
    <scope>NUCLEOTIDE SEQUENCE [LARGE SCALE GENOMIC DNA]</scope>
    <source>
        <strain evidence="3">CCUG 53903</strain>
    </source>
</reference>
<dbReference type="InterPro" id="IPR045851">
    <property type="entry name" value="AMP-bd_C_sf"/>
</dbReference>
<sequence>MTVQEAHPAVRRDRVAAFSAPGDARERLVVVAERWRAGLEADAGEVSRAVRAAVMKYHDLSVHDFVLTRAGAVPRTSSGKIARRACLRAYLEGALV</sequence>
<evidence type="ECO:0000313" key="3">
    <source>
        <dbReference type="Proteomes" id="UP001596058"/>
    </source>
</evidence>